<organism evidence="2 3">
    <name type="scientific">Musa troglodytarum</name>
    <name type="common">fe'i banana</name>
    <dbReference type="NCBI Taxonomy" id="320322"/>
    <lineage>
        <taxon>Eukaryota</taxon>
        <taxon>Viridiplantae</taxon>
        <taxon>Streptophyta</taxon>
        <taxon>Embryophyta</taxon>
        <taxon>Tracheophyta</taxon>
        <taxon>Spermatophyta</taxon>
        <taxon>Magnoliopsida</taxon>
        <taxon>Liliopsida</taxon>
        <taxon>Zingiberales</taxon>
        <taxon>Musaceae</taxon>
        <taxon>Musa</taxon>
    </lineage>
</organism>
<feature type="chain" id="PRO_5038900503" description="CLAVATA3/ESR (CLE)-related protein 25" evidence="1">
    <location>
        <begin position="27"/>
        <end position="172"/>
    </location>
</feature>
<feature type="signal peptide" evidence="1">
    <location>
        <begin position="1"/>
        <end position="26"/>
    </location>
</feature>
<keyword evidence="1" id="KW-0732">Signal</keyword>
<gene>
    <name evidence="2" type="ORF">MUK42_10604</name>
</gene>
<reference evidence="2" key="1">
    <citation type="submission" date="2022-05" db="EMBL/GenBank/DDBJ databases">
        <title>The Musa troglodytarum L. genome provides insights into the mechanism of non-climacteric behaviour and enrichment of carotenoids.</title>
        <authorList>
            <person name="Wang J."/>
        </authorList>
    </citation>
    <scope>NUCLEOTIDE SEQUENCE</scope>
    <source>
        <tissue evidence="2">Leaf</tissue>
    </source>
</reference>
<name>A0A9E7KG74_9LILI</name>
<protein>
    <recommendedName>
        <fullName evidence="4">CLAVATA3/ESR (CLE)-related protein 25</fullName>
    </recommendedName>
</protein>
<accession>A0A9E7KG74</accession>
<evidence type="ECO:0000256" key="1">
    <source>
        <dbReference type="SAM" id="SignalP"/>
    </source>
</evidence>
<evidence type="ECO:0000313" key="3">
    <source>
        <dbReference type="Proteomes" id="UP001055439"/>
    </source>
</evidence>
<dbReference type="EMBL" id="CP097509">
    <property type="protein sequence ID" value="URE16251.1"/>
    <property type="molecule type" value="Genomic_DNA"/>
</dbReference>
<evidence type="ECO:0000313" key="2">
    <source>
        <dbReference type="EMBL" id="URE16251.1"/>
    </source>
</evidence>
<keyword evidence="3" id="KW-1185">Reference proteome</keyword>
<dbReference type="Proteomes" id="UP001055439">
    <property type="component" value="Chromosome 7"/>
</dbReference>
<evidence type="ECO:0008006" key="4">
    <source>
        <dbReference type="Google" id="ProtNLM"/>
    </source>
</evidence>
<sequence length="172" mass="19281">MRALFGGLACLFCFGLLVSMAKPGAATRIIAPPVADPTVPSPGAHHTRLDPFYSSKRRVPNGADPIHNSVVHVSPPFFACGFQENWEIWKTSRKSMRTRGMRAFFAWKMDYRICMDLILNASNECAIFKHSQNISHDVLAFAKVLFFMEILKGGGVFKECKLHQHKIPTQDS</sequence>
<dbReference type="OrthoDB" id="1910203at2759"/>
<proteinExistence type="predicted"/>
<dbReference type="AlphaFoldDB" id="A0A9E7KG74"/>